<evidence type="ECO:0000313" key="9">
    <source>
        <dbReference type="EMBL" id="KAF4674730.1"/>
    </source>
</evidence>
<evidence type="ECO:0000256" key="1">
    <source>
        <dbReference type="ARBA" id="ARBA00004141"/>
    </source>
</evidence>
<feature type="transmembrane region" description="Helical" evidence="8">
    <location>
        <begin position="324"/>
        <end position="347"/>
    </location>
</feature>
<keyword evidence="4 8" id="KW-0812">Transmembrane</keyword>
<dbReference type="Pfam" id="PF06963">
    <property type="entry name" value="FPN1"/>
    <property type="match status" value="1"/>
</dbReference>
<evidence type="ECO:0000256" key="8">
    <source>
        <dbReference type="SAM" id="Phobius"/>
    </source>
</evidence>
<reference evidence="9 10" key="1">
    <citation type="submission" date="2020-04" db="EMBL/GenBank/DDBJ databases">
        <title>Perkinsus chesapeaki whole genome sequence.</title>
        <authorList>
            <person name="Bogema D.R."/>
        </authorList>
    </citation>
    <scope>NUCLEOTIDE SEQUENCE [LARGE SCALE GENOMIC DNA]</scope>
    <source>
        <strain evidence="9">ATCC PRA-425</strain>
    </source>
</reference>
<dbReference type="AlphaFoldDB" id="A0A7J6MU36"/>
<evidence type="ECO:0000256" key="2">
    <source>
        <dbReference type="ARBA" id="ARBA00006279"/>
    </source>
</evidence>
<protein>
    <recommendedName>
        <fullName evidence="11">Solute carrier family 40 protein</fullName>
    </recommendedName>
</protein>
<keyword evidence="3" id="KW-0813">Transport</keyword>
<dbReference type="GO" id="GO:0016020">
    <property type="term" value="C:membrane"/>
    <property type="evidence" value="ECO:0007669"/>
    <property type="project" value="UniProtKB-SubCell"/>
</dbReference>
<dbReference type="PANTHER" id="PTHR11660">
    <property type="entry name" value="SOLUTE CARRIER FAMILY 40 MEMBER"/>
    <property type="match status" value="1"/>
</dbReference>
<organism evidence="9 10">
    <name type="scientific">Perkinsus chesapeaki</name>
    <name type="common">Clam parasite</name>
    <name type="synonym">Perkinsus andrewsi</name>
    <dbReference type="NCBI Taxonomy" id="330153"/>
    <lineage>
        <taxon>Eukaryota</taxon>
        <taxon>Sar</taxon>
        <taxon>Alveolata</taxon>
        <taxon>Perkinsozoa</taxon>
        <taxon>Perkinsea</taxon>
        <taxon>Perkinsida</taxon>
        <taxon>Perkinsidae</taxon>
        <taxon>Perkinsus</taxon>
    </lineage>
</organism>
<name>A0A7J6MU36_PERCH</name>
<evidence type="ECO:0008006" key="11">
    <source>
        <dbReference type="Google" id="ProtNLM"/>
    </source>
</evidence>
<dbReference type="InterPro" id="IPR036259">
    <property type="entry name" value="MFS_trans_sf"/>
</dbReference>
<evidence type="ECO:0000256" key="4">
    <source>
        <dbReference type="ARBA" id="ARBA00022692"/>
    </source>
</evidence>
<evidence type="ECO:0000313" key="10">
    <source>
        <dbReference type="Proteomes" id="UP000591131"/>
    </source>
</evidence>
<feature type="transmembrane region" description="Helical" evidence="8">
    <location>
        <begin position="195"/>
        <end position="216"/>
    </location>
</feature>
<evidence type="ECO:0000256" key="5">
    <source>
        <dbReference type="ARBA" id="ARBA00022989"/>
    </source>
</evidence>
<comment type="caution">
    <text evidence="9">The sequence shown here is derived from an EMBL/GenBank/DDBJ whole genome shotgun (WGS) entry which is preliminary data.</text>
</comment>
<keyword evidence="5 8" id="KW-1133">Transmembrane helix</keyword>
<feature type="transmembrane region" description="Helical" evidence="8">
    <location>
        <begin position="72"/>
        <end position="95"/>
    </location>
</feature>
<feature type="transmembrane region" description="Helical" evidence="8">
    <location>
        <begin position="35"/>
        <end position="60"/>
    </location>
</feature>
<feature type="region of interest" description="Disordered" evidence="7">
    <location>
        <begin position="547"/>
        <end position="594"/>
    </location>
</feature>
<keyword evidence="6 8" id="KW-0472">Membrane</keyword>
<dbReference type="EMBL" id="JAAPAO010000058">
    <property type="protein sequence ID" value="KAF4674730.1"/>
    <property type="molecule type" value="Genomic_DNA"/>
</dbReference>
<feature type="region of interest" description="Disordered" evidence="7">
    <location>
        <begin position="657"/>
        <end position="688"/>
    </location>
</feature>
<dbReference type="Proteomes" id="UP000591131">
    <property type="component" value="Unassembled WGS sequence"/>
</dbReference>
<dbReference type="GO" id="GO:0005381">
    <property type="term" value="F:iron ion transmembrane transporter activity"/>
    <property type="evidence" value="ECO:0007669"/>
    <property type="project" value="InterPro"/>
</dbReference>
<gene>
    <name evidence="9" type="ORF">FOL47_008780</name>
</gene>
<accession>A0A7J6MU36</accession>
<dbReference type="PANTHER" id="PTHR11660:SF57">
    <property type="entry name" value="SOLUTE CARRIER FAMILY 40 MEMBER"/>
    <property type="match status" value="1"/>
</dbReference>
<comment type="similarity">
    <text evidence="2">Belongs to the ferroportin (FP) (TC 2.A.100) family. SLC40A subfamily.</text>
</comment>
<proteinExistence type="inferred from homology"/>
<keyword evidence="10" id="KW-1185">Reference proteome</keyword>
<evidence type="ECO:0000256" key="3">
    <source>
        <dbReference type="ARBA" id="ARBA00022448"/>
    </source>
</evidence>
<evidence type="ECO:0000256" key="6">
    <source>
        <dbReference type="ARBA" id="ARBA00023136"/>
    </source>
</evidence>
<feature type="transmembrane region" description="Helical" evidence="8">
    <location>
        <begin position="292"/>
        <end position="312"/>
    </location>
</feature>
<evidence type="ECO:0000256" key="7">
    <source>
        <dbReference type="SAM" id="MobiDB-lite"/>
    </source>
</evidence>
<feature type="transmembrane region" description="Helical" evidence="8">
    <location>
        <begin position="107"/>
        <end position="128"/>
    </location>
</feature>
<dbReference type="OrthoDB" id="648861at2759"/>
<dbReference type="InterPro" id="IPR009716">
    <property type="entry name" value="Ferroportin-1"/>
</dbReference>
<dbReference type="SUPFAM" id="SSF103473">
    <property type="entry name" value="MFS general substrate transporter"/>
    <property type="match status" value="1"/>
</dbReference>
<sequence length="688" mass="75394">MSNRSPFRNLYVSHALSTIGDRIWQFAVPLLLVDIFPFTLLPTAIFVFFTGLAKAALLPFLGRIVDSTDRLLVAKMGSFVQNAAIAISMVLLFVLDIVTDSHSHHPWTASSIALYVVFLIVGITGDVISSVATINVEKNWVMIIVEDTCSVDPTENPMDLQTHLNSILRRIDLVAKMASPLVIGLLLTGGRSTVIRGLVAVGGWCLLTAWPIYATWKRVYDTYPGLRVKPTAGEAPPARSNILAVLWSSWASYSRHPVFLASLSYCFLHFTVLSDHHPLTTAFLAEENMSPFALGVARAAGSISGILATAIWPKIVKTCHDDSVRAGGLALWAFWGCITLIAIEFAFHTPIETAFMLTMIVISRMFLWQFDLANVAIIQRLVAQSERVKSSESSCHACTENVRALLDARRRLEDLTAQVANSGPEGLSPSHMVNEQLGVQLEEMKEIAGQLAELFRDLLAVLEAGYHNKADVGTLGLDLLKCLAPVKGFGQILTDHYDRFESSIAAAGYKTMERPAVYPTPRPLPDHGRAHQEFSDVVAAYRSERYPLESDSDSASTGFSAARRRLPPSSAASSSEHARPPPHIPSPSRVGADIGVARGMPYRTRAVEEHAESDDEDLGSFLDHLRRKSMRTPLPSSSVATDRDEEVSRFLDRVIPQGAPSRSSVPAIPYHGDGWRAGSTRLHRQTLA</sequence>
<comment type="subcellular location">
    <subcellularLocation>
        <location evidence="1">Membrane</location>
        <topology evidence="1">Multi-pass membrane protein</topology>
    </subcellularLocation>
</comment>